<gene>
    <name evidence="2" type="ORF">ZEAMMB73_Zm00001d006889</name>
</gene>
<dbReference type="EMBL" id="CM007648">
    <property type="protein sequence ID" value="ONM25414.1"/>
    <property type="molecule type" value="Genomic_DNA"/>
</dbReference>
<accession>A0A1D6F1V4</accession>
<sequence length="119" mass="12344">MEAAAAVLPTLVPSGSAVVSRRSSLATVVPLVCCGLLHMDRSLCTCVLALCCAGGGAPRLPRVSRRRWSHPPREARRRSPTPGLLSPPLSLQRFALAPAAAGTLGVRCLHGVDVSHGCS</sequence>
<evidence type="ECO:0000313" key="2">
    <source>
        <dbReference type="EMBL" id="ONM25414.1"/>
    </source>
</evidence>
<protein>
    <submittedName>
        <fullName evidence="2">Delta(14)-sterol reductase</fullName>
    </submittedName>
</protein>
<name>A0A1D6F1V4_MAIZE</name>
<proteinExistence type="predicted"/>
<feature type="region of interest" description="Disordered" evidence="1">
    <location>
        <begin position="63"/>
        <end position="86"/>
    </location>
</feature>
<organism evidence="2">
    <name type="scientific">Zea mays</name>
    <name type="common">Maize</name>
    <dbReference type="NCBI Taxonomy" id="4577"/>
    <lineage>
        <taxon>Eukaryota</taxon>
        <taxon>Viridiplantae</taxon>
        <taxon>Streptophyta</taxon>
        <taxon>Embryophyta</taxon>
        <taxon>Tracheophyta</taxon>
        <taxon>Spermatophyta</taxon>
        <taxon>Magnoliopsida</taxon>
        <taxon>Liliopsida</taxon>
        <taxon>Poales</taxon>
        <taxon>Poaceae</taxon>
        <taxon>PACMAD clade</taxon>
        <taxon>Panicoideae</taxon>
        <taxon>Andropogonodae</taxon>
        <taxon>Andropogoneae</taxon>
        <taxon>Tripsacinae</taxon>
        <taxon>Zea</taxon>
    </lineage>
</organism>
<feature type="compositionally biased region" description="Basic residues" evidence="1">
    <location>
        <begin position="63"/>
        <end position="79"/>
    </location>
</feature>
<evidence type="ECO:0000256" key="1">
    <source>
        <dbReference type="SAM" id="MobiDB-lite"/>
    </source>
</evidence>
<dbReference type="AlphaFoldDB" id="A0A1D6F1V4"/>
<reference evidence="2" key="1">
    <citation type="submission" date="2015-12" db="EMBL/GenBank/DDBJ databases">
        <title>Update maize B73 reference genome by single molecule sequencing technologies.</title>
        <authorList>
            <consortium name="Maize Genome Sequencing Project"/>
            <person name="Ware D."/>
        </authorList>
    </citation>
    <scope>NUCLEOTIDE SEQUENCE [LARGE SCALE GENOMIC DNA]</scope>
    <source>
        <tissue evidence="2">Seedling</tissue>
    </source>
</reference>